<accession>A0A9N8EJF3</accession>
<keyword evidence="2" id="KW-0732">Signal</keyword>
<dbReference type="EMBL" id="CAICTM010001275">
    <property type="protein sequence ID" value="CAB9522197.1"/>
    <property type="molecule type" value="Genomic_DNA"/>
</dbReference>
<reference evidence="3" key="1">
    <citation type="submission" date="2020-06" db="EMBL/GenBank/DDBJ databases">
        <authorList>
            <consortium name="Plant Systems Biology data submission"/>
        </authorList>
    </citation>
    <scope>NUCLEOTIDE SEQUENCE</scope>
    <source>
        <strain evidence="3">D6</strain>
    </source>
</reference>
<dbReference type="Proteomes" id="UP001153069">
    <property type="component" value="Unassembled WGS sequence"/>
</dbReference>
<evidence type="ECO:0000256" key="1">
    <source>
        <dbReference type="SAM" id="MobiDB-lite"/>
    </source>
</evidence>
<name>A0A9N8EJF3_9STRA</name>
<sequence length="480" mass="53502">MKISSPKTLALVPLSLLAASSAHAQERFAITQNTYTINDKERLANACHTELGLNAHVVDLDQDVSTRLQWNTVAPLFDGMQRFTHYWALGDSDYLDRLSSSRGVVVEYLWGDHVEPVLMGDAEMPSFLEVQVLCQITAADTDSSSSRKAPSKILTASSFGHWHVQTWAGDTLDFHNTAGSGATCNVILVDSPHFMGGVGLHIQVRLQSTPMWSYMDAAVIQIGEETLEVQGKAKGNNNNINNPYWINGVYQESNLQVSSFPIEFQQLNARQRDFKIDLGQGNMVSIRSFHQYVRVDVQTRDDSDMMEGSFGLLGSFPDGQWIGKDYQTMVEDANDYGKEWMVDQARNSLFQSSSVGPHNSCKFQVVSTATKKKARAQQKREQETSLASRLQSFRRRLTQQVDPKDDQSPEFLSKDASTVTTEDAQKACATVHESHPERIPLCIDGLMELIRNKKHAGNEEEGVFADVFDALFVHSNGEAN</sequence>
<feature type="region of interest" description="Disordered" evidence="1">
    <location>
        <begin position="394"/>
        <end position="418"/>
    </location>
</feature>
<feature type="signal peptide" evidence="2">
    <location>
        <begin position="1"/>
        <end position="24"/>
    </location>
</feature>
<comment type="caution">
    <text evidence="3">The sequence shown here is derived from an EMBL/GenBank/DDBJ whole genome shotgun (WGS) entry which is preliminary data.</text>
</comment>
<dbReference type="AlphaFoldDB" id="A0A9N8EJF3"/>
<evidence type="ECO:0000313" key="3">
    <source>
        <dbReference type="EMBL" id="CAB9522197.1"/>
    </source>
</evidence>
<proteinExistence type="predicted"/>
<protein>
    <submittedName>
        <fullName evidence="3">Uncharacterized protein</fullName>
    </submittedName>
</protein>
<evidence type="ECO:0000256" key="2">
    <source>
        <dbReference type="SAM" id="SignalP"/>
    </source>
</evidence>
<evidence type="ECO:0000313" key="4">
    <source>
        <dbReference type="Proteomes" id="UP001153069"/>
    </source>
</evidence>
<feature type="chain" id="PRO_5040402338" evidence="2">
    <location>
        <begin position="25"/>
        <end position="480"/>
    </location>
</feature>
<keyword evidence="4" id="KW-1185">Reference proteome</keyword>
<gene>
    <name evidence="3" type="ORF">SEMRO_1277_G258640.1</name>
</gene>
<organism evidence="3 4">
    <name type="scientific">Seminavis robusta</name>
    <dbReference type="NCBI Taxonomy" id="568900"/>
    <lineage>
        <taxon>Eukaryota</taxon>
        <taxon>Sar</taxon>
        <taxon>Stramenopiles</taxon>
        <taxon>Ochrophyta</taxon>
        <taxon>Bacillariophyta</taxon>
        <taxon>Bacillariophyceae</taxon>
        <taxon>Bacillariophycidae</taxon>
        <taxon>Naviculales</taxon>
        <taxon>Naviculaceae</taxon>
        <taxon>Seminavis</taxon>
    </lineage>
</organism>